<organism evidence="16 17">
    <name type="scientific">Planomonospora alba</name>
    <dbReference type="NCBI Taxonomy" id="161354"/>
    <lineage>
        <taxon>Bacteria</taxon>
        <taxon>Bacillati</taxon>
        <taxon>Actinomycetota</taxon>
        <taxon>Actinomycetes</taxon>
        <taxon>Streptosporangiales</taxon>
        <taxon>Streptosporangiaceae</taxon>
        <taxon>Planomonospora</taxon>
    </lineage>
</organism>
<dbReference type="CDD" id="cd06225">
    <property type="entry name" value="HAMP"/>
    <property type="match status" value="1"/>
</dbReference>
<evidence type="ECO:0000259" key="15">
    <source>
        <dbReference type="PROSITE" id="PS50885"/>
    </source>
</evidence>
<keyword evidence="4" id="KW-0145">Chemotaxis</keyword>
<reference evidence="17" key="1">
    <citation type="journal article" date="2019" name="Int. J. Syst. Evol. Microbiol.">
        <title>The Global Catalogue of Microorganisms (GCM) 10K type strain sequencing project: providing services to taxonomists for standard genome sequencing and annotation.</title>
        <authorList>
            <consortium name="The Broad Institute Genomics Platform"/>
            <consortium name="The Broad Institute Genome Sequencing Center for Infectious Disease"/>
            <person name="Wu L."/>
            <person name="Ma J."/>
        </authorList>
    </citation>
    <scope>NUCLEOTIDE SEQUENCE [LARGE SCALE GENOMIC DNA]</scope>
    <source>
        <strain evidence="17">JCM 9373</strain>
    </source>
</reference>
<feature type="compositionally biased region" description="Gly residues" evidence="12">
    <location>
        <begin position="529"/>
        <end position="539"/>
    </location>
</feature>
<keyword evidence="6 13" id="KW-0812">Transmembrane</keyword>
<sequence>MADEDIRRRSIMSAFRDLSVVWKLRALAIVVLTLMLAVGAVGLVQLGGTQQRLDDLYHGNLRDVQMIGDVEAGYLKVRLKTNRAAMAQSSAESEAGIADVQESAAALDRAWADFTARDAAGGEDERRAFLDAWNAYKQTVSDELMPLAKAGKYADFNRVVNEKVTPIATRAETALAGLLEGADRNAQARLDESASAHDTAQTILITLIVLALVLTFSVVQAISRAISRPLSQAVTVLTGLAGGRLDQRLTVAGRDEVGRMGIALNSALDRLSETVGGVLDSTAQLNSAANQISGASQSLSQAATEQAASVEETTAAIEQMTSGITQNSENAVVTEGIATKAAAEAMEGGDAVLKTVEAMKEITSKIGIIDDIAFQTNMLALNATIEAARAGEHGKGFAVVATEVGKLAERSQIAAQEISELAAGSVKTAERAGELLNTIIPSITKTSDLVQEIAAASSEQSTGVRQINTAMTQISKVTQQTASSSEELAATAEEMSAQTAQLQATMAFFTTGTASGHGARRPGASPAVSGGGSGGGYGYDGPSRHGAHHNGNGQYNLNGVTAPVFTGVDVVVPDIDDTKFDRF</sequence>
<evidence type="ECO:0000256" key="10">
    <source>
        <dbReference type="ARBA" id="ARBA00029447"/>
    </source>
</evidence>
<dbReference type="Pfam" id="PF02203">
    <property type="entry name" value="TarH"/>
    <property type="match status" value="1"/>
</dbReference>
<evidence type="ECO:0000256" key="1">
    <source>
        <dbReference type="ARBA" id="ARBA00004429"/>
    </source>
</evidence>
<dbReference type="PANTHER" id="PTHR43531:SF11">
    <property type="entry name" value="METHYL-ACCEPTING CHEMOTAXIS PROTEIN 3"/>
    <property type="match status" value="1"/>
</dbReference>
<evidence type="ECO:0000256" key="5">
    <source>
        <dbReference type="ARBA" id="ARBA00022519"/>
    </source>
</evidence>
<accession>A0ABP6NJ32</accession>
<evidence type="ECO:0000313" key="16">
    <source>
        <dbReference type="EMBL" id="GAA3150173.1"/>
    </source>
</evidence>
<dbReference type="SMART" id="SM00304">
    <property type="entry name" value="HAMP"/>
    <property type="match status" value="1"/>
</dbReference>
<dbReference type="PRINTS" id="PR00260">
    <property type="entry name" value="CHEMTRNSDUCR"/>
</dbReference>
<keyword evidence="8 13" id="KW-0472">Membrane</keyword>
<comment type="caution">
    <text evidence="16">The sequence shown here is derived from an EMBL/GenBank/DDBJ whole genome shotgun (WGS) entry which is preliminary data.</text>
</comment>
<dbReference type="Pfam" id="PF00672">
    <property type="entry name" value="HAMP"/>
    <property type="match status" value="1"/>
</dbReference>
<feature type="domain" description="Methyl-accepting transducer" evidence="14">
    <location>
        <begin position="281"/>
        <end position="496"/>
    </location>
</feature>
<protein>
    <submittedName>
        <fullName evidence="16">Methyl-accepting chemotaxis protein</fullName>
    </submittedName>
</protein>
<dbReference type="Pfam" id="PF00015">
    <property type="entry name" value="MCPsignal"/>
    <property type="match status" value="1"/>
</dbReference>
<gene>
    <name evidence="16" type="ORF">GCM10010466_46630</name>
</gene>
<dbReference type="InterPro" id="IPR004090">
    <property type="entry name" value="Chemotax_Me-accpt_rcpt"/>
</dbReference>
<dbReference type="SUPFAM" id="SSF58104">
    <property type="entry name" value="Methyl-accepting chemotaxis protein (MCP) signaling domain"/>
    <property type="match status" value="1"/>
</dbReference>
<evidence type="ECO:0000259" key="14">
    <source>
        <dbReference type="PROSITE" id="PS50111"/>
    </source>
</evidence>
<evidence type="ECO:0000256" key="13">
    <source>
        <dbReference type="SAM" id="Phobius"/>
    </source>
</evidence>
<comment type="similarity">
    <text evidence="10">Belongs to the methyl-accepting chemotaxis (MCP) protein family.</text>
</comment>
<dbReference type="InterPro" id="IPR003122">
    <property type="entry name" value="Tar_rcpt_lig-bd"/>
</dbReference>
<evidence type="ECO:0000256" key="3">
    <source>
        <dbReference type="ARBA" id="ARBA00022481"/>
    </source>
</evidence>
<evidence type="ECO:0000256" key="4">
    <source>
        <dbReference type="ARBA" id="ARBA00022500"/>
    </source>
</evidence>
<keyword evidence="2" id="KW-1003">Cell membrane</keyword>
<keyword evidence="7 13" id="KW-1133">Transmembrane helix</keyword>
<evidence type="ECO:0000256" key="6">
    <source>
        <dbReference type="ARBA" id="ARBA00022692"/>
    </source>
</evidence>
<evidence type="ECO:0000256" key="2">
    <source>
        <dbReference type="ARBA" id="ARBA00022475"/>
    </source>
</evidence>
<keyword evidence="17" id="KW-1185">Reference proteome</keyword>
<dbReference type="InterPro" id="IPR004089">
    <property type="entry name" value="MCPsignal_dom"/>
</dbReference>
<evidence type="ECO:0000313" key="17">
    <source>
        <dbReference type="Proteomes" id="UP001500320"/>
    </source>
</evidence>
<dbReference type="Proteomes" id="UP001500320">
    <property type="component" value="Unassembled WGS sequence"/>
</dbReference>
<dbReference type="PROSITE" id="PS50111">
    <property type="entry name" value="CHEMOTAXIS_TRANSDUC_2"/>
    <property type="match status" value="1"/>
</dbReference>
<keyword evidence="9 11" id="KW-0807">Transducer</keyword>
<dbReference type="SMART" id="SM00283">
    <property type="entry name" value="MA"/>
    <property type="match status" value="1"/>
</dbReference>
<keyword evidence="3" id="KW-0488">Methylation</keyword>
<evidence type="ECO:0000256" key="7">
    <source>
        <dbReference type="ARBA" id="ARBA00022989"/>
    </source>
</evidence>
<evidence type="ECO:0000256" key="11">
    <source>
        <dbReference type="PROSITE-ProRule" id="PRU00284"/>
    </source>
</evidence>
<dbReference type="InterPro" id="IPR051310">
    <property type="entry name" value="MCP_chemotaxis"/>
</dbReference>
<dbReference type="EMBL" id="BAAAUT010000040">
    <property type="protein sequence ID" value="GAA3150173.1"/>
    <property type="molecule type" value="Genomic_DNA"/>
</dbReference>
<keyword evidence="5" id="KW-0997">Cell inner membrane</keyword>
<proteinExistence type="inferred from homology"/>
<feature type="domain" description="HAMP" evidence="15">
    <location>
        <begin position="224"/>
        <end position="276"/>
    </location>
</feature>
<dbReference type="Gene3D" id="1.10.287.950">
    <property type="entry name" value="Methyl-accepting chemotaxis protein"/>
    <property type="match status" value="1"/>
</dbReference>
<dbReference type="InterPro" id="IPR003660">
    <property type="entry name" value="HAMP_dom"/>
</dbReference>
<dbReference type="PROSITE" id="PS50885">
    <property type="entry name" value="HAMP"/>
    <property type="match status" value="1"/>
</dbReference>
<dbReference type="PANTHER" id="PTHR43531">
    <property type="entry name" value="PROTEIN ICFG"/>
    <property type="match status" value="1"/>
</dbReference>
<feature type="transmembrane region" description="Helical" evidence="13">
    <location>
        <begin position="20"/>
        <end position="44"/>
    </location>
</feature>
<evidence type="ECO:0000256" key="9">
    <source>
        <dbReference type="ARBA" id="ARBA00023224"/>
    </source>
</evidence>
<dbReference type="RefSeq" id="WP_344862888.1">
    <property type="nucleotide sequence ID" value="NZ_BAAAUT010000040.1"/>
</dbReference>
<evidence type="ECO:0000256" key="8">
    <source>
        <dbReference type="ARBA" id="ARBA00023136"/>
    </source>
</evidence>
<feature type="region of interest" description="Disordered" evidence="12">
    <location>
        <begin position="513"/>
        <end position="554"/>
    </location>
</feature>
<comment type="subcellular location">
    <subcellularLocation>
        <location evidence="1">Cell inner membrane</location>
        <topology evidence="1">Multi-pass membrane protein</topology>
    </subcellularLocation>
</comment>
<name>A0ABP6NJ32_9ACTN</name>
<evidence type="ECO:0000256" key="12">
    <source>
        <dbReference type="SAM" id="MobiDB-lite"/>
    </source>
</evidence>